<sequence>MVLRRTSVVGLLSANDISLSSIVRIGDQEQFEPRLRALAVVDDTDRGWTEEVYFPSYPLFQLPRPEWPDSLTASVDGTEPIILSKTDANPAIRAGVVNVIAMAGSSLLLVGSCGKVEAEARLKKIRIVRGRA</sequence>
<dbReference type="RefSeq" id="WP_111149071.1">
    <property type="nucleotide sequence ID" value="NZ_QKRB01000057.1"/>
</dbReference>
<reference evidence="1 2" key="1">
    <citation type="submission" date="2018-06" db="EMBL/GenBank/DDBJ databases">
        <title>Paenibacillus imtechensis sp. nov.</title>
        <authorList>
            <person name="Pinnaka A.K."/>
            <person name="Singh H."/>
            <person name="Kaur M."/>
        </authorList>
    </citation>
    <scope>NUCLEOTIDE SEQUENCE [LARGE SCALE GENOMIC DNA]</scope>
    <source>
        <strain evidence="1 2">SMB1</strain>
    </source>
</reference>
<keyword evidence="2" id="KW-1185">Reference proteome</keyword>
<proteinExistence type="predicted"/>
<dbReference type="OrthoDB" id="2599887at2"/>
<name>A0A2W1LEC1_9BACL</name>
<dbReference type="EMBL" id="QKRB01000057">
    <property type="protein sequence ID" value="PZD93402.1"/>
    <property type="molecule type" value="Genomic_DNA"/>
</dbReference>
<evidence type="ECO:0008006" key="3">
    <source>
        <dbReference type="Google" id="ProtNLM"/>
    </source>
</evidence>
<organism evidence="1 2">
    <name type="scientific">Paenibacillus sambharensis</name>
    <dbReference type="NCBI Taxonomy" id="1803190"/>
    <lineage>
        <taxon>Bacteria</taxon>
        <taxon>Bacillati</taxon>
        <taxon>Bacillota</taxon>
        <taxon>Bacilli</taxon>
        <taxon>Bacillales</taxon>
        <taxon>Paenibacillaceae</taxon>
        <taxon>Paenibacillus</taxon>
    </lineage>
</organism>
<gene>
    <name evidence="1" type="ORF">DNH61_22485</name>
</gene>
<dbReference type="InterPro" id="IPR024496">
    <property type="entry name" value="Spore_germ_GerPE"/>
</dbReference>
<dbReference type="Pfam" id="PF10970">
    <property type="entry name" value="GerPE"/>
    <property type="match status" value="1"/>
</dbReference>
<comment type="caution">
    <text evidence="1">The sequence shown here is derived from an EMBL/GenBank/DDBJ whole genome shotgun (WGS) entry which is preliminary data.</text>
</comment>
<evidence type="ECO:0000313" key="2">
    <source>
        <dbReference type="Proteomes" id="UP000249522"/>
    </source>
</evidence>
<dbReference type="AlphaFoldDB" id="A0A2W1LEC1"/>
<accession>A0A2W1LEC1</accession>
<dbReference type="Proteomes" id="UP000249522">
    <property type="component" value="Unassembled WGS sequence"/>
</dbReference>
<evidence type="ECO:0000313" key="1">
    <source>
        <dbReference type="EMBL" id="PZD93402.1"/>
    </source>
</evidence>
<protein>
    <recommendedName>
        <fullName evidence="3">Spore germination protein GerPE</fullName>
    </recommendedName>
</protein>